<reference evidence="2" key="1">
    <citation type="submission" date="2023-10" db="EMBL/GenBank/DDBJ databases">
        <title>Chromosome-level genome of the transformable northern wattle, Acacia crassicarpa.</title>
        <authorList>
            <person name="Massaro I."/>
            <person name="Sinha N.R."/>
            <person name="Poethig S."/>
            <person name="Leichty A.R."/>
        </authorList>
    </citation>
    <scope>NUCLEOTIDE SEQUENCE</scope>
    <source>
        <strain evidence="2">Acra3RX</strain>
        <tissue evidence="2">Leaf</tissue>
    </source>
</reference>
<feature type="region of interest" description="Disordered" evidence="1">
    <location>
        <begin position="148"/>
        <end position="240"/>
    </location>
</feature>
<sequence length="240" mass="26851">MRPVLLLKIDQCACSGPNAFSKLTLASANDKVSSGRWQLKKLHSQMNFEIGTSSDVKSRPLNVNGSRTHNMIDTVDEKRDSDLMLARHAERSLSIDDQIQGCRNELLQHERCGISKYSEVQSRHHHTNGALSALNDAKLDGPELQHSVAYEPREQPKSNFSRWTKPLDSEPSVADDLQVFKPSTFETTSGAHDHANIESPDSAGTESRKEERQRPKLNLKPRSQPLEKLGGNARSDRFVT</sequence>
<proteinExistence type="predicted"/>
<dbReference type="EMBL" id="JAWXYG010000005">
    <property type="protein sequence ID" value="KAK4271387.1"/>
    <property type="molecule type" value="Genomic_DNA"/>
</dbReference>
<comment type="caution">
    <text evidence="2">The sequence shown here is derived from an EMBL/GenBank/DDBJ whole genome shotgun (WGS) entry which is preliminary data.</text>
</comment>
<organism evidence="2 3">
    <name type="scientific">Acacia crassicarpa</name>
    <name type="common">northern wattle</name>
    <dbReference type="NCBI Taxonomy" id="499986"/>
    <lineage>
        <taxon>Eukaryota</taxon>
        <taxon>Viridiplantae</taxon>
        <taxon>Streptophyta</taxon>
        <taxon>Embryophyta</taxon>
        <taxon>Tracheophyta</taxon>
        <taxon>Spermatophyta</taxon>
        <taxon>Magnoliopsida</taxon>
        <taxon>eudicotyledons</taxon>
        <taxon>Gunneridae</taxon>
        <taxon>Pentapetalae</taxon>
        <taxon>rosids</taxon>
        <taxon>fabids</taxon>
        <taxon>Fabales</taxon>
        <taxon>Fabaceae</taxon>
        <taxon>Caesalpinioideae</taxon>
        <taxon>mimosoid clade</taxon>
        <taxon>Acacieae</taxon>
        <taxon>Acacia</taxon>
    </lineage>
</organism>
<protein>
    <submittedName>
        <fullName evidence="2">Uncharacterized protein</fullName>
    </submittedName>
</protein>
<keyword evidence="3" id="KW-1185">Reference proteome</keyword>
<evidence type="ECO:0000313" key="2">
    <source>
        <dbReference type="EMBL" id="KAK4271387.1"/>
    </source>
</evidence>
<evidence type="ECO:0000313" key="3">
    <source>
        <dbReference type="Proteomes" id="UP001293593"/>
    </source>
</evidence>
<dbReference type="AlphaFoldDB" id="A0AAE1MKP7"/>
<evidence type="ECO:0000256" key="1">
    <source>
        <dbReference type="SAM" id="MobiDB-lite"/>
    </source>
</evidence>
<gene>
    <name evidence="2" type="ORF">QN277_020089</name>
</gene>
<dbReference type="Proteomes" id="UP001293593">
    <property type="component" value="Unassembled WGS sequence"/>
</dbReference>
<accession>A0AAE1MKP7</accession>
<name>A0AAE1MKP7_9FABA</name>